<evidence type="ECO:0000313" key="1">
    <source>
        <dbReference type="EMBL" id="KIK34363.1"/>
    </source>
</evidence>
<evidence type="ECO:0000313" key="2">
    <source>
        <dbReference type="Proteomes" id="UP000054485"/>
    </source>
</evidence>
<keyword evidence="2" id="KW-1185">Reference proteome</keyword>
<sequence length="106" mass="11718">MMSTHTHEAPHSSFVHGPFRVLRTLGVGGYAKAVAAQHIPSNHLMCIKVFQKHNLKHKHTALSVSKELEVCQRLASAMPCPATQSIQVSSVRYSVQENNDGQRQTC</sequence>
<evidence type="ECO:0008006" key="3">
    <source>
        <dbReference type="Google" id="ProtNLM"/>
    </source>
</evidence>
<dbReference type="InterPro" id="IPR011009">
    <property type="entry name" value="Kinase-like_dom_sf"/>
</dbReference>
<dbReference type="Gene3D" id="3.30.200.20">
    <property type="entry name" value="Phosphorylase Kinase, domain 1"/>
    <property type="match status" value="1"/>
</dbReference>
<reference evidence="2" key="2">
    <citation type="submission" date="2015-01" db="EMBL/GenBank/DDBJ databases">
        <title>Evolutionary Origins and Diversification of the Mycorrhizal Mutualists.</title>
        <authorList>
            <consortium name="DOE Joint Genome Institute"/>
            <consortium name="Mycorrhizal Genomics Consortium"/>
            <person name="Kohler A."/>
            <person name="Kuo A."/>
            <person name="Nagy L.G."/>
            <person name="Floudas D."/>
            <person name="Copeland A."/>
            <person name="Barry K.W."/>
            <person name="Cichocki N."/>
            <person name="Veneault-Fourrey C."/>
            <person name="LaButti K."/>
            <person name="Lindquist E.A."/>
            <person name="Lipzen A."/>
            <person name="Lundell T."/>
            <person name="Morin E."/>
            <person name="Murat C."/>
            <person name="Riley R."/>
            <person name="Ohm R."/>
            <person name="Sun H."/>
            <person name="Tunlid A."/>
            <person name="Henrissat B."/>
            <person name="Grigoriev I.V."/>
            <person name="Hibbett D.S."/>
            <person name="Martin F."/>
        </authorList>
    </citation>
    <scope>NUCLEOTIDE SEQUENCE [LARGE SCALE GENOMIC DNA]</scope>
    <source>
        <strain evidence="2">UH-Slu-Lm8-n1</strain>
    </source>
</reference>
<dbReference type="HOGENOM" id="CLU_2224943_0_0_1"/>
<reference evidence="1 2" key="1">
    <citation type="submission" date="2014-04" db="EMBL/GenBank/DDBJ databases">
        <authorList>
            <consortium name="DOE Joint Genome Institute"/>
            <person name="Kuo A."/>
            <person name="Ruytinx J."/>
            <person name="Rineau F."/>
            <person name="Colpaert J."/>
            <person name="Kohler A."/>
            <person name="Nagy L.G."/>
            <person name="Floudas D."/>
            <person name="Copeland A."/>
            <person name="Barry K.W."/>
            <person name="Cichocki N."/>
            <person name="Veneault-Fourrey C."/>
            <person name="LaButti K."/>
            <person name="Lindquist E.A."/>
            <person name="Lipzen A."/>
            <person name="Lundell T."/>
            <person name="Morin E."/>
            <person name="Murat C."/>
            <person name="Sun H."/>
            <person name="Tunlid A."/>
            <person name="Henrissat B."/>
            <person name="Grigoriev I.V."/>
            <person name="Hibbett D.S."/>
            <person name="Martin F."/>
            <person name="Nordberg H.P."/>
            <person name="Cantor M.N."/>
            <person name="Hua S.X."/>
        </authorList>
    </citation>
    <scope>NUCLEOTIDE SEQUENCE [LARGE SCALE GENOMIC DNA]</scope>
    <source>
        <strain evidence="1 2">UH-Slu-Lm8-n1</strain>
    </source>
</reference>
<dbReference type="InParanoid" id="A0A0D0AQV5"/>
<dbReference type="OrthoDB" id="9396925at2759"/>
<accession>A0A0D0AQV5</accession>
<protein>
    <recommendedName>
        <fullName evidence="3">Protein kinase domain-containing protein</fullName>
    </recommendedName>
</protein>
<name>A0A0D0AQV5_9AGAM</name>
<organism evidence="1 2">
    <name type="scientific">Suillus luteus UH-Slu-Lm8-n1</name>
    <dbReference type="NCBI Taxonomy" id="930992"/>
    <lineage>
        <taxon>Eukaryota</taxon>
        <taxon>Fungi</taxon>
        <taxon>Dikarya</taxon>
        <taxon>Basidiomycota</taxon>
        <taxon>Agaricomycotina</taxon>
        <taxon>Agaricomycetes</taxon>
        <taxon>Agaricomycetidae</taxon>
        <taxon>Boletales</taxon>
        <taxon>Suillineae</taxon>
        <taxon>Suillaceae</taxon>
        <taxon>Suillus</taxon>
    </lineage>
</organism>
<dbReference type="SUPFAM" id="SSF56112">
    <property type="entry name" value="Protein kinase-like (PK-like)"/>
    <property type="match status" value="1"/>
</dbReference>
<proteinExistence type="predicted"/>
<dbReference type="AlphaFoldDB" id="A0A0D0AQV5"/>
<gene>
    <name evidence="1" type="ORF">CY34DRAFT_646778</name>
</gene>
<dbReference type="EMBL" id="KN835764">
    <property type="protein sequence ID" value="KIK34363.1"/>
    <property type="molecule type" value="Genomic_DNA"/>
</dbReference>
<dbReference type="Proteomes" id="UP000054485">
    <property type="component" value="Unassembled WGS sequence"/>
</dbReference>